<keyword evidence="3" id="KW-0813">Transport</keyword>
<name>A0A1I4AJJ8_9LACT</name>
<dbReference type="GO" id="GO:0033214">
    <property type="term" value="P:siderophore-iron import into cell"/>
    <property type="evidence" value="ECO:0007669"/>
    <property type="project" value="TreeGrafter"/>
</dbReference>
<evidence type="ECO:0000313" key="10">
    <source>
        <dbReference type="Proteomes" id="UP000199589"/>
    </source>
</evidence>
<dbReference type="FunFam" id="1.10.3470.10:FF:000001">
    <property type="entry name" value="Vitamin B12 ABC transporter permease BtuC"/>
    <property type="match status" value="1"/>
</dbReference>
<feature type="transmembrane region" description="Helical" evidence="8">
    <location>
        <begin position="139"/>
        <end position="160"/>
    </location>
</feature>
<proteinExistence type="inferred from homology"/>
<dbReference type="RefSeq" id="WP_091898368.1">
    <property type="nucleotide sequence ID" value="NZ_FOSJ01000050.1"/>
</dbReference>
<feature type="transmembrane region" description="Helical" evidence="8">
    <location>
        <begin position="80"/>
        <end position="100"/>
    </location>
</feature>
<keyword evidence="5 8" id="KW-0812">Transmembrane</keyword>
<dbReference type="Gene3D" id="1.10.3470.10">
    <property type="entry name" value="ABC transporter involved in vitamin B12 uptake, BtuC"/>
    <property type="match status" value="1"/>
</dbReference>
<keyword evidence="4" id="KW-1003">Cell membrane</keyword>
<feature type="transmembrane region" description="Helical" evidence="8">
    <location>
        <begin position="296"/>
        <end position="321"/>
    </location>
</feature>
<feature type="transmembrane region" description="Helical" evidence="8">
    <location>
        <begin position="27"/>
        <end position="50"/>
    </location>
</feature>
<evidence type="ECO:0000256" key="6">
    <source>
        <dbReference type="ARBA" id="ARBA00022989"/>
    </source>
</evidence>
<dbReference type="EMBL" id="FOSJ01000050">
    <property type="protein sequence ID" value="SFK56648.1"/>
    <property type="molecule type" value="Genomic_DNA"/>
</dbReference>
<feature type="transmembrane region" description="Helical" evidence="8">
    <location>
        <begin position="260"/>
        <end position="284"/>
    </location>
</feature>
<keyword evidence="7 8" id="KW-0472">Membrane</keyword>
<feature type="transmembrane region" description="Helical" evidence="8">
    <location>
        <begin position="172"/>
        <end position="192"/>
    </location>
</feature>
<gene>
    <name evidence="9" type="ORF">SAMN04488569_105011</name>
</gene>
<evidence type="ECO:0000256" key="5">
    <source>
        <dbReference type="ARBA" id="ARBA00022692"/>
    </source>
</evidence>
<evidence type="ECO:0000256" key="1">
    <source>
        <dbReference type="ARBA" id="ARBA00004651"/>
    </source>
</evidence>
<dbReference type="CDD" id="cd06550">
    <property type="entry name" value="TM_ABC_iron-siderophores_like"/>
    <property type="match status" value="1"/>
</dbReference>
<reference evidence="10" key="1">
    <citation type="submission" date="2016-10" db="EMBL/GenBank/DDBJ databases">
        <authorList>
            <person name="Varghese N."/>
            <person name="Submissions S."/>
        </authorList>
    </citation>
    <scope>NUCLEOTIDE SEQUENCE [LARGE SCALE GENOMIC DNA]</scope>
    <source>
        <strain evidence="10">DSM 16108</strain>
    </source>
</reference>
<dbReference type="GO" id="GO:0005886">
    <property type="term" value="C:plasma membrane"/>
    <property type="evidence" value="ECO:0007669"/>
    <property type="project" value="UniProtKB-SubCell"/>
</dbReference>
<keyword evidence="6 8" id="KW-1133">Transmembrane helix</keyword>
<dbReference type="PANTHER" id="PTHR30472:SF58">
    <property type="entry name" value="IRON(3+)-HYDROXAMATE IMPORT SYSTEM PERMEASE PROTEIN FHUB"/>
    <property type="match status" value="1"/>
</dbReference>
<feature type="transmembrane region" description="Helical" evidence="8">
    <location>
        <begin position="112"/>
        <end position="133"/>
    </location>
</feature>
<dbReference type="InterPro" id="IPR000522">
    <property type="entry name" value="ABC_transptr_permease_BtuC"/>
</dbReference>
<dbReference type="GO" id="GO:0022857">
    <property type="term" value="F:transmembrane transporter activity"/>
    <property type="evidence" value="ECO:0007669"/>
    <property type="project" value="InterPro"/>
</dbReference>
<dbReference type="Proteomes" id="UP000199589">
    <property type="component" value="Unassembled WGS sequence"/>
</dbReference>
<dbReference type="STRING" id="258723.GCA_900169305_01182"/>
<organism evidence="9 10">
    <name type="scientific">Marinilactibacillus piezotolerans</name>
    <dbReference type="NCBI Taxonomy" id="258723"/>
    <lineage>
        <taxon>Bacteria</taxon>
        <taxon>Bacillati</taxon>
        <taxon>Bacillota</taxon>
        <taxon>Bacilli</taxon>
        <taxon>Lactobacillales</taxon>
        <taxon>Carnobacteriaceae</taxon>
        <taxon>Marinilactibacillus</taxon>
    </lineage>
</organism>
<sequence length="353" mass="37610">MEQIRKQELNKEETKKRILKRFHSRSAAAFFLIGVLVLFGTMTFSISYGAADIDWSIIREAILHFDDQNTDHLILYDLRFPRVIAAALVGSFLAISGVIMQGLTRNPLASPSIMGVSSGAGFMVAVAFALFPQTSQGGLIIWAFLGAGLGAGLVFSIGLVSKRGLTPVKLALGGAAVSALLQSASTMLAMYFNVNRDISFWYAGGIAGVSLASVRLAAIVAVVGFVFSIGLSRPLTLMSLGDEVAKGLGQRLGVIRTVGILVVLLLTGTAVSISGTIGFIGLVIPHITKKLIGMDYRWIIPFSAIFGAWLLVTADIVARVINPPYETPVGALTALIGVPFFLILARRDGRGWK</sequence>
<dbReference type="AlphaFoldDB" id="A0A1I4AJJ8"/>
<dbReference type="Pfam" id="PF01032">
    <property type="entry name" value="FecCD"/>
    <property type="match status" value="1"/>
</dbReference>
<comment type="similarity">
    <text evidence="2">Belongs to the binding-protein-dependent transport system permease family. FecCD subfamily.</text>
</comment>
<protein>
    <submittedName>
        <fullName evidence="9">Iron complex transport system permease protein</fullName>
    </submittedName>
</protein>
<dbReference type="InterPro" id="IPR037294">
    <property type="entry name" value="ABC_BtuC-like"/>
</dbReference>
<accession>A0A1I4AJJ8</accession>
<keyword evidence="10" id="KW-1185">Reference proteome</keyword>
<dbReference type="PANTHER" id="PTHR30472">
    <property type="entry name" value="FERRIC ENTEROBACTIN TRANSPORT SYSTEM PERMEASE PROTEIN"/>
    <property type="match status" value="1"/>
</dbReference>
<evidence type="ECO:0000256" key="2">
    <source>
        <dbReference type="ARBA" id="ARBA00007935"/>
    </source>
</evidence>
<feature type="transmembrane region" description="Helical" evidence="8">
    <location>
        <begin position="327"/>
        <end position="345"/>
    </location>
</feature>
<evidence type="ECO:0000313" key="9">
    <source>
        <dbReference type="EMBL" id="SFK56648.1"/>
    </source>
</evidence>
<evidence type="ECO:0000256" key="7">
    <source>
        <dbReference type="ARBA" id="ARBA00023136"/>
    </source>
</evidence>
<dbReference type="OrthoDB" id="9811721at2"/>
<comment type="subcellular location">
    <subcellularLocation>
        <location evidence="1">Cell membrane</location>
        <topology evidence="1">Multi-pass membrane protein</topology>
    </subcellularLocation>
</comment>
<evidence type="ECO:0000256" key="3">
    <source>
        <dbReference type="ARBA" id="ARBA00022448"/>
    </source>
</evidence>
<evidence type="ECO:0000256" key="8">
    <source>
        <dbReference type="SAM" id="Phobius"/>
    </source>
</evidence>
<dbReference type="SUPFAM" id="SSF81345">
    <property type="entry name" value="ABC transporter involved in vitamin B12 uptake, BtuC"/>
    <property type="match status" value="1"/>
</dbReference>
<evidence type="ECO:0000256" key="4">
    <source>
        <dbReference type="ARBA" id="ARBA00022475"/>
    </source>
</evidence>